<dbReference type="Proteomes" id="UP000030151">
    <property type="component" value="Unassembled WGS sequence"/>
</dbReference>
<evidence type="ECO:0000313" key="2">
    <source>
        <dbReference type="Proteomes" id="UP000030151"/>
    </source>
</evidence>
<protein>
    <submittedName>
        <fullName evidence="1">Uncharacterized protein</fullName>
    </submittedName>
</protein>
<dbReference type="EMBL" id="JELW01000007">
    <property type="protein sequence ID" value="EXV01509.1"/>
    <property type="molecule type" value="Genomic_DNA"/>
</dbReference>
<accession>A0A0A1UV11</accession>
<gene>
    <name evidence="1" type="ORF">X797_005025</name>
</gene>
<reference evidence="1 2" key="1">
    <citation type="submission" date="2014-02" db="EMBL/GenBank/DDBJ databases">
        <title>The genome sequence of the entomopathogenic fungus Metarhizium robertsii ARSEF 2575.</title>
        <authorList>
            <person name="Giuliano Garisto Donzelli B."/>
            <person name="Roe B.A."/>
            <person name="Macmil S.L."/>
            <person name="Krasnoff S.B."/>
            <person name="Gibson D.M."/>
        </authorList>
    </citation>
    <scope>NUCLEOTIDE SEQUENCE [LARGE SCALE GENOMIC DNA]</scope>
    <source>
        <strain evidence="1 2">ARSEF 2575</strain>
    </source>
</reference>
<dbReference type="AlphaFoldDB" id="A0A0A1UV11"/>
<comment type="caution">
    <text evidence="1">The sequence shown here is derived from an EMBL/GenBank/DDBJ whole genome shotgun (WGS) entry which is preliminary data.</text>
</comment>
<organism evidence="1 2">
    <name type="scientific">Metarhizium robertsii</name>
    <dbReference type="NCBI Taxonomy" id="568076"/>
    <lineage>
        <taxon>Eukaryota</taxon>
        <taxon>Fungi</taxon>
        <taxon>Dikarya</taxon>
        <taxon>Ascomycota</taxon>
        <taxon>Pezizomycotina</taxon>
        <taxon>Sordariomycetes</taxon>
        <taxon>Hypocreomycetidae</taxon>
        <taxon>Hypocreales</taxon>
        <taxon>Clavicipitaceae</taxon>
        <taxon>Metarhizium</taxon>
    </lineage>
</organism>
<evidence type="ECO:0000313" key="1">
    <source>
        <dbReference type="EMBL" id="EXV01509.1"/>
    </source>
</evidence>
<dbReference type="OrthoDB" id="4456803at2759"/>
<dbReference type="HOGENOM" id="CLU_1337249_0_0_1"/>
<sequence length="192" mass="21620">MSAILLFCTAKVPAKVIDQLMEESATAEDADNIFSLVRSPDQQRLDEWKTEPPVQDYDTGFEATPDAELRSLIEPLIQRSTNGNSTSLASDWMAVLDEKSEAQSAVVLHYSYPRELWEEAIVGPAEVGQETIWWKWRVPFKAACTFFTAIDSCGFNAIELYSREEYRDAEGVLQTETPDMILAGEMQDPNET</sequence>
<proteinExistence type="predicted"/>
<name>A0A0A1UV11_9HYPO</name>
<dbReference type="eggNOG" id="ENOG502SR4T">
    <property type="taxonomic scope" value="Eukaryota"/>
</dbReference>